<feature type="domain" description="Glucose/Sorbosone dehydrogenase" evidence="2">
    <location>
        <begin position="36"/>
        <end position="357"/>
    </location>
</feature>
<dbReference type="Gene3D" id="2.120.10.30">
    <property type="entry name" value="TolB, C-terminal domain"/>
    <property type="match status" value="1"/>
</dbReference>
<reference evidence="5" key="1">
    <citation type="submission" date="2013-09" db="EMBL/GenBank/DDBJ databases">
        <authorList>
            <person name="Zeng Z."/>
            <person name="Chen C."/>
        </authorList>
    </citation>
    <scope>NUCLEOTIDE SEQUENCE [LARGE SCALE GENOMIC DNA]</scope>
    <source>
        <strain evidence="5">DK69</strain>
    </source>
</reference>
<comment type="caution">
    <text evidence="4">The sequence shown here is derived from an EMBL/GenBank/DDBJ whole genome shotgun (WGS) entry which is preliminary data.</text>
</comment>
<dbReference type="NCBIfam" id="TIGR04183">
    <property type="entry name" value="Por_Secre_tail"/>
    <property type="match status" value="1"/>
</dbReference>
<name>V6SBA6_9FLAO</name>
<dbReference type="RefSeq" id="WP_023573154.1">
    <property type="nucleotide sequence ID" value="NZ_AVCS01000008.1"/>
</dbReference>
<dbReference type="PANTHER" id="PTHR19328:SF75">
    <property type="entry name" value="ALDOSE SUGAR DEHYDROGENASE YLII"/>
    <property type="match status" value="1"/>
</dbReference>
<dbReference type="InterPro" id="IPR026444">
    <property type="entry name" value="Secre_tail"/>
</dbReference>
<dbReference type="InterPro" id="IPR011042">
    <property type="entry name" value="6-blade_b-propeller_TolB-like"/>
</dbReference>
<dbReference type="AlphaFoldDB" id="V6SBA6"/>
<feature type="domain" description="Secretion system C-terminal sorting" evidence="3">
    <location>
        <begin position="386"/>
        <end position="460"/>
    </location>
</feature>
<keyword evidence="5" id="KW-1185">Reference proteome</keyword>
<evidence type="ECO:0000313" key="4">
    <source>
        <dbReference type="EMBL" id="KGO96142.1"/>
    </source>
</evidence>
<proteinExistence type="predicted"/>
<keyword evidence="1" id="KW-0732">Signal</keyword>
<dbReference type="PANTHER" id="PTHR19328">
    <property type="entry name" value="HEDGEHOG-INTERACTING PROTEIN"/>
    <property type="match status" value="1"/>
</dbReference>
<evidence type="ECO:0000313" key="5">
    <source>
        <dbReference type="Proteomes" id="UP000030149"/>
    </source>
</evidence>
<dbReference type="SUPFAM" id="SSF50952">
    <property type="entry name" value="Soluble quinoprotein glucose dehydrogenase"/>
    <property type="match status" value="1"/>
</dbReference>
<dbReference type="InterPro" id="IPR011041">
    <property type="entry name" value="Quinoprot_gluc/sorb_DH_b-prop"/>
</dbReference>
<evidence type="ECO:0000256" key="1">
    <source>
        <dbReference type="ARBA" id="ARBA00022729"/>
    </source>
</evidence>
<dbReference type="EMBL" id="JRLZ01000005">
    <property type="protein sequence ID" value="KGO96142.1"/>
    <property type="molecule type" value="Genomic_DNA"/>
</dbReference>
<reference evidence="4 5" key="2">
    <citation type="journal article" date="2015" name="Stand. Genomic Sci.">
        <title>High quality draft genomic sequence of Flavobacterium enshiense DK69(T) and comparison among Flavobacterium genomes.</title>
        <authorList>
            <person name="Zeng Z."/>
            <person name="Chen C."/>
            <person name="Du H."/>
            <person name="Wang G."/>
            <person name="Li M."/>
        </authorList>
    </citation>
    <scope>NUCLEOTIDE SEQUENCE [LARGE SCALE GENOMIC DNA]</scope>
    <source>
        <strain evidence="4 5">DK69</strain>
    </source>
</reference>
<accession>V6SBA6</accession>
<dbReference type="Pfam" id="PF07995">
    <property type="entry name" value="GSDH"/>
    <property type="match status" value="1"/>
</dbReference>
<dbReference type="STRING" id="1107311.Q767_07755"/>
<dbReference type="Proteomes" id="UP000030149">
    <property type="component" value="Unassembled WGS sequence"/>
</dbReference>
<protein>
    <submittedName>
        <fullName evidence="4">Cadherin</fullName>
    </submittedName>
</protein>
<sequence length="464" mass="50147">MRTVFLLIALVFIQCTQHSQTGPAVIGLQSFGTGFSSPVEITHCGDSRLFVAEQDGLIKILNPNGTTNPTPFLNLSSLTNASGEQGLLGLAFHPNYASNGYFYVNYTRVSDGATIIARYSVSSGNPNVANPTATILLTIPQPYSNHNGGSLKFGPDGYLYIGMGDGGGAGDPENRAQNINELLGKMLRIDVNSGSPYGIPPGNPYAGAAGADEIWAIGLRNPWKFSFDRQNGDLWIADVGQNQYEEVNRAGGTQAGLNYGWRCYEGNTAYNSSGCPTQSSMKMPLVVTNHTSGACSITGGYVYRGPSYPNFQGKYFFSDYCLAKIGMVDSSGNVTFSQTFSGNRFVTFGEDMNGELYAGSINNGVIYKLIDSSLSVVKSTKKKIKIYPNPSKSEFFIQTDDEGVFATAITLFDSMGKKMLSKKTENEPINSVNTGNFASGWYLLEIKSNLGQIYTQKIMVSNKF</sequence>
<evidence type="ECO:0000259" key="3">
    <source>
        <dbReference type="Pfam" id="PF18962"/>
    </source>
</evidence>
<organism evidence="4 5">
    <name type="scientific">Flavobacterium enshiense DK69</name>
    <dbReference type="NCBI Taxonomy" id="1107311"/>
    <lineage>
        <taxon>Bacteria</taxon>
        <taxon>Pseudomonadati</taxon>
        <taxon>Bacteroidota</taxon>
        <taxon>Flavobacteriia</taxon>
        <taxon>Flavobacteriales</taxon>
        <taxon>Flavobacteriaceae</taxon>
        <taxon>Flavobacterium</taxon>
    </lineage>
</organism>
<dbReference type="InterPro" id="IPR012938">
    <property type="entry name" value="Glc/Sorbosone_DH"/>
</dbReference>
<gene>
    <name evidence="4" type="ORF">Q767_07755</name>
</gene>
<dbReference type="OrthoDB" id="9770043at2"/>
<dbReference type="Pfam" id="PF18962">
    <property type="entry name" value="Por_Secre_tail"/>
    <property type="match status" value="1"/>
</dbReference>
<dbReference type="PATRIC" id="fig|1107311.3.peg.1108"/>
<evidence type="ECO:0000259" key="2">
    <source>
        <dbReference type="Pfam" id="PF07995"/>
    </source>
</evidence>
<dbReference type="eggNOG" id="COG2133">
    <property type="taxonomic scope" value="Bacteria"/>
</dbReference>